<dbReference type="PROSITE" id="PS50297">
    <property type="entry name" value="ANK_REP_REGION"/>
    <property type="match status" value="1"/>
</dbReference>
<gene>
    <name evidence="5" type="ORF">OUZ56_027571</name>
</gene>
<reference evidence="5 6" key="1">
    <citation type="journal article" date="2023" name="Nucleic Acids Res.">
        <title>The hologenome of Daphnia magna reveals possible DNA methylation and microbiome-mediated evolution of the host genome.</title>
        <authorList>
            <person name="Chaturvedi A."/>
            <person name="Li X."/>
            <person name="Dhandapani V."/>
            <person name="Marshall H."/>
            <person name="Kissane S."/>
            <person name="Cuenca-Cambronero M."/>
            <person name="Asole G."/>
            <person name="Calvet F."/>
            <person name="Ruiz-Romero M."/>
            <person name="Marangio P."/>
            <person name="Guigo R."/>
            <person name="Rago D."/>
            <person name="Mirbahai L."/>
            <person name="Eastwood N."/>
            <person name="Colbourne J.K."/>
            <person name="Zhou J."/>
            <person name="Mallon E."/>
            <person name="Orsini L."/>
        </authorList>
    </citation>
    <scope>NUCLEOTIDE SEQUENCE [LARGE SCALE GENOMIC DNA]</scope>
    <source>
        <strain evidence="5">LRV0_1</strain>
    </source>
</reference>
<evidence type="ECO:0000256" key="3">
    <source>
        <dbReference type="PROSITE-ProRule" id="PRU00023"/>
    </source>
</evidence>
<proteinExistence type="predicted"/>
<accession>A0ABR0B1A1</accession>
<dbReference type="PROSITE" id="PS50088">
    <property type="entry name" value="ANK_REPEAT"/>
    <property type="match status" value="3"/>
</dbReference>
<dbReference type="Proteomes" id="UP001234178">
    <property type="component" value="Unassembled WGS sequence"/>
</dbReference>
<dbReference type="EMBL" id="JAOYFB010000040">
    <property type="protein sequence ID" value="KAK4035483.1"/>
    <property type="molecule type" value="Genomic_DNA"/>
</dbReference>
<dbReference type="InterPro" id="IPR036770">
    <property type="entry name" value="Ankyrin_rpt-contain_sf"/>
</dbReference>
<organism evidence="5 6">
    <name type="scientific">Daphnia magna</name>
    <dbReference type="NCBI Taxonomy" id="35525"/>
    <lineage>
        <taxon>Eukaryota</taxon>
        <taxon>Metazoa</taxon>
        <taxon>Ecdysozoa</taxon>
        <taxon>Arthropoda</taxon>
        <taxon>Crustacea</taxon>
        <taxon>Branchiopoda</taxon>
        <taxon>Diplostraca</taxon>
        <taxon>Cladocera</taxon>
        <taxon>Anomopoda</taxon>
        <taxon>Daphniidae</taxon>
        <taxon>Daphnia</taxon>
    </lineage>
</organism>
<evidence type="ECO:0000256" key="1">
    <source>
        <dbReference type="ARBA" id="ARBA00022737"/>
    </source>
</evidence>
<feature type="repeat" description="ANK" evidence="3">
    <location>
        <begin position="142"/>
        <end position="178"/>
    </location>
</feature>
<feature type="repeat" description="ANK" evidence="3">
    <location>
        <begin position="407"/>
        <end position="444"/>
    </location>
</feature>
<protein>
    <recommendedName>
        <fullName evidence="7">Ankyrin repeat protein</fullName>
    </recommendedName>
</protein>
<evidence type="ECO:0000256" key="4">
    <source>
        <dbReference type="SAM" id="MobiDB-lite"/>
    </source>
</evidence>
<dbReference type="PANTHER" id="PTHR24189:SF50">
    <property type="entry name" value="ANKYRIN REPEAT AND SOCS BOX PROTEIN 2"/>
    <property type="match status" value="1"/>
</dbReference>
<dbReference type="Pfam" id="PF00023">
    <property type="entry name" value="Ank"/>
    <property type="match status" value="3"/>
</dbReference>
<feature type="repeat" description="ANK" evidence="3">
    <location>
        <begin position="256"/>
        <end position="292"/>
    </location>
</feature>
<dbReference type="Pfam" id="PF12796">
    <property type="entry name" value="Ank_2"/>
    <property type="match status" value="1"/>
</dbReference>
<sequence length="976" mass="111463">MYSSMHFNISPEATTLEMLNCYRKQLIQRKLTVAYSDNTSFKRMTYGSIMATVKDKTSRVKVSRRLNESEQDHIRHTFLSAGGSAPPFDSHLANDPDEDKDGKLTPFHHECFYNHGDDLVNALKSHLDNMSDAEEINWQDSIGLSPLHLLCGFNGSIHFVEALELLLEKGANLKAVDLRGYTPFHYMCFNAMLTTEVQLQGLTILIRHGSDINAKEYRVRASPLHLLCNYNTNKKLDPIISFFVLHRASLHARTSENRTALHCLCRTHHGEDLLGTVTLLVRHGADANVRDDNNITALHEVCLFYQKPNLGSVIDQLLSSKSTCVNYVAMHKRTALHLIAIHYHYANLPELLESMITKHGADPNQSDDKYRTPFHYFLQYNRSSRWREAIEALIRLGGDLERRDLKFGRSALHQACLNLYQAAELPDIISFMIKNGANVNLLDKHNRSVLHYLTSASAVNLNVGRCIELILPHLKEQTVDEVSVQGTTALTQAARMGCVATLRHLIPKTNKNVTDSFGKNVLEYLKELGERKVRALCSCCQAAGSFVLPQALVISLTSKERVRLRHPERFSLAELGRYVLDTSPYVTFLYEDHLFKLATPKWMEFLDFWNNSKRLSLNDIVRVQRFIRDLTHPCKLPPLIPPRRNKCGWCDTIGTVYSYVKALTDKVGQMDYRFRPSSVIVYGSLAEGSKLFAPDTYHYAVVLADWHEDPLHPQTVRYNGDEALVEQFASRKSLGEISSSKLSKYYNGILETAASWIQRFEIFEYWTSSFDEIHTTLYLVYRGKNNQAPLRLAVSLSLVIERAPGQALLRSQLPSWCRVAERDEKMEYLGAKPNMEGWRSIYPALERDSIRHSGSTVLQVFQLIKLLVAATKSTEDGQIMKEDPTSFALKNCLLYYMELNPPPWNTVDFILHSQGVIDVLLDKHDFSMSFFDGKDKITFDQMPLFTPIPFDVKKKVMLIKLQLKFLHNDRHHSFTI</sequence>
<keyword evidence="6" id="KW-1185">Reference proteome</keyword>
<dbReference type="Gene3D" id="1.25.40.20">
    <property type="entry name" value="Ankyrin repeat-containing domain"/>
    <property type="match status" value="2"/>
</dbReference>
<dbReference type="PANTHER" id="PTHR24189">
    <property type="entry name" value="MYOTROPHIN"/>
    <property type="match status" value="1"/>
</dbReference>
<dbReference type="SUPFAM" id="SSF48403">
    <property type="entry name" value="Ankyrin repeat"/>
    <property type="match status" value="1"/>
</dbReference>
<evidence type="ECO:0000256" key="2">
    <source>
        <dbReference type="ARBA" id="ARBA00023043"/>
    </source>
</evidence>
<keyword evidence="2 3" id="KW-0040">ANK repeat</keyword>
<evidence type="ECO:0000313" key="6">
    <source>
        <dbReference type="Proteomes" id="UP001234178"/>
    </source>
</evidence>
<dbReference type="SMART" id="SM00248">
    <property type="entry name" value="ANK"/>
    <property type="match status" value="11"/>
</dbReference>
<keyword evidence="1" id="KW-0677">Repeat</keyword>
<dbReference type="InterPro" id="IPR002110">
    <property type="entry name" value="Ankyrin_rpt"/>
</dbReference>
<evidence type="ECO:0000313" key="5">
    <source>
        <dbReference type="EMBL" id="KAK4035483.1"/>
    </source>
</evidence>
<evidence type="ECO:0008006" key="7">
    <source>
        <dbReference type="Google" id="ProtNLM"/>
    </source>
</evidence>
<feature type="region of interest" description="Disordered" evidence="4">
    <location>
        <begin position="81"/>
        <end position="100"/>
    </location>
</feature>
<name>A0ABR0B1A1_9CRUS</name>
<comment type="caution">
    <text evidence="5">The sequence shown here is derived from an EMBL/GenBank/DDBJ whole genome shotgun (WGS) entry which is preliminary data.</text>
</comment>
<dbReference type="InterPro" id="IPR050745">
    <property type="entry name" value="Multifunctional_regulatory"/>
</dbReference>